<dbReference type="PANTHER" id="PTHR13234:SF8">
    <property type="entry name" value="GAMMA-INTERFERON-INDUCIBLE LYSOSOMAL THIOL REDUCTASE"/>
    <property type="match status" value="1"/>
</dbReference>
<keyword evidence="8" id="KW-1185">Reference proteome</keyword>
<evidence type="ECO:0000313" key="8">
    <source>
        <dbReference type="Proteomes" id="UP000193498"/>
    </source>
</evidence>
<evidence type="ECO:0008006" key="9">
    <source>
        <dbReference type="Google" id="ProtNLM"/>
    </source>
</evidence>
<keyword evidence="3" id="KW-0964">Secreted</keyword>
<evidence type="ECO:0000256" key="3">
    <source>
        <dbReference type="ARBA" id="ARBA00022525"/>
    </source>
</evidence>
<comment type="subcellular location">
    <subcellularLocation>
        <location evidence="1">Secreted</location>
    </subcellularLocation>
</comment>
<keyword evidence="5" id="KW-0325">Glycoprotein</keyword>
<feature type="chain" id="PRO_5013050532" description="Gamma interferon inducible lysosomal thiol reductase" evidence="6">
    <location>
        <begin position="21"/>
        <end position="253"/>
    </location>
</feature>
<dbReference type="GO" id="GO:0016671">
    <property type="term" value="F:oxidoreductase activity, acting on a sulfur group of donors, disulfide as acceptor"/>
    <property type="evidence" value="ECO:0007669"/>
    <property type="project" value="InterPro"/>
</dbReference>
<dbReference type="InParanoid" id="A0A1Y1Y2V7"/>
<evidence type="ECO:0000256" key="2">
    <source>
        <dbReference type="ARBA" id="ARBA00005679"/>
    </source>
</evidence>
<evidence type="ECO:0000256" key="4">
    <source>
        <dbReference type="ARBA" id="ARBA00022729"/>
    </source>
</evidence>
<dbReference type="EMBL" id="MCFE01000295">
    <property type="protein sequence ID" value="ORX92046.1"/>
    <property type="molecule type" value="Genomic_DNA"/>
</dbReference>
<reference evidence="7 8" key="1">
    <citation type="submission" date="2016-07" db="EMBL/GenBank/DDBJ databases">
        <title>Pervasive Adenine N6-methylation of Active Genes in Fungi.</title>
        <authorList>
            <consortium name="DOE Joint Genome Institute"/>
            <person name="Mondo S.J."/>
            <person name="Dannebaum R.O."/>
            <person name="Kuo R.C."/>
            <person name="Labutti K."/>
            <person name="Haridas S."/>
            <person name="Kuo A."/>
            <person name="Salamov A."/>
            <person name="Ahrendt S.R."/>
            <person name="Lipzen A."/>
            <person name="Sullivan W."/>
            <person name="Andreopoulos W.B."/>
            <person name="Clum A."/>
            <person name="Lindquist E."/>
            <person name="Daum C."/>
            <person name="Ramamoorthy G.K."/>
            <person name="Gryganskyi A."/>
            <person name="Culley D."/>
            <person name="Magnuson J.K."/>
            <person name="James T.Y."/>
            <person name="O'Malley M.A."/>
            <person name="Stajich J.E."/>
            <person name="Spatafora J.W."/>
            <person name="Visel A."/>
            <person name="Grigoriev I.V."/>
        </authorList>
    </citation>
    <scope>NUCLEOTIDE SEQUENCE [LARGE SCALE GENOMIC DNA]</scope>
    <source>
        <strain evidence="7 8">CBS 931.73</strain>
    </source>
</reference>
<name>A0A1Y1Y2V7_9FUNG</name>
<dbReference type="PANTHER" id="PTHR13234">
    <property type="entry name" value="GAMMA-INTERFERON INDUCIBLE LYSOSOMAL THIOL REDUCTASE GILT"/>
    <property type="match status" value="1"/>
</dbReference>
<dbReference type="GO" id="GO:0005576">
    <property type="term" value="C:extracellular region"/>
    <property type="evidence" value="ECO:0007669"/>
    <property type="project" value="UniProtKB-SubCell"/>
</dbReference>
<proteinExistence type="inferred from homology"/>
<evidence type="ECO:0000313" key="7">
    <source>
        <dbReference type="EMBL" id="ORX92046.1"/>
    </source>
</evidence>
<dbReference type="Pfam" id="PF03227">
    <property type="entry name" value="GILT"/>
    <property type="match status" value="1"/>
</dbReference>
<organism evidence="7 8">
    <name type="scientific">Basidiobolus meristosporus CBS 931.73</name>
    <dbReference type="NCBI Taxonomy" id="1314790"/>
    <lineage>
        <taxon>Eukaryota</taxon>
        <taxon>Fungi</taxon>
        <taxon>Fungi incertae sedis</taxon>
        <taxon>Zoopagomycota</taxon>
        <taxon>Entomophthoromycotina</taxon>
        <taxon>Basidiobolomycetes</taxon>
        <taxon>Basidiobolales</taxon>
        <taxon>Basidiobolaceae</taxon>
        <taxon>Basidiobolus</taxon>
    </lineage>
</organism>
<comment type="similarity">
    <text evidence="2">Belongs to the GILT family.</text>
</comment>
<protein>
    <recommendedName>
        <fullName evidence="9">Gamma interferon inducible lysosomal thiol reductase</fullName>
    </recommendedName>
</protein>
<dbReference type="OrthoDB" id="958254at2759"/>
<dbReference type="AlphaFoldDB" id="A0A1Y1Y2V7"/>
<dbReference type="Proteomes" id="UP000193498">
    <property type="component" value="Unassembled WGS sequence"/>
</dbReference>
<dbReference type="InterPro" id="IPR004911">
    <property type="entry name" value="Interferon-induced_GILT"/>
</dbReference>
<feature type="signal peptide" evidence="6">
    <location>
        <begin position="1"/>
        <end position="20"/>
    </location>
</feature>
<comment type="caution">
    <text evidence="7">The sequence shown here is derived from an EMBL/GenBank/DDBJ whole genome shotgun (WGS) entry which is preliminary data.</text>
</comment>
<evidence type="ECO:0000256" key="5">
    <source>
        <dbReference type="ARBA" id="ARBA00023180"/>
    </source>
</evidence>
<keyword evidence="4 6" id="KW-0732">Signal</keyword>
<accession>A0A1Y1Y2V7</accession>
<dbReference type="STRING" id="1314790.A0A1Y1Y2V7"/>
<evidence type="ECO:0000256" key="1">
    <source>
        <dbReference type="ARBA" id="ARBA00004613"/>
    </source>
</evidence>
<sequence>MHLSIQGILLTATIVQGAYGRVSRQSPFHVETFSPPAIPVDLYVMSKCPDTIHCEEVFGGILDKIGSIVNLNVYYIGREVNGSLMCKHGEDECRANKMQLCAKALYRWHEIPTAWFRLIQCQNKDYEAIGADDSLEYCSLREDMSFHKLKECADGPYGSSLLSQSFVETREKGISSFLSTSCTMVINQKVRCVRDSTWKECAGGHSVDDFVRDICDVYKSISPTSALPEGCPTPPEDHQSMRFPKLLVDSTSK</sequence>
<gene>
    <name evidence="7" type="ORF">K493DRAFT_339015</name>
</gene>
<evidence type="ECO:0000256" key="6">
    <source>
        <dbReference type="SAM" id="SignalP"/>
    </source>
</evidence>